<proteinExistence type="predicted"/>
<protein>
    <submittedName>
        <fullName evidence="2">Uncharacterized protein</fullName>
    </submittedName>
</protein>
<evidence type="ECO:0000256" key="1">
    <source>
        <dbReference type="SAM" id="Phobius"/>
    </source>
</evidence>
<name>A0A7V7NX03_9VIBR</name>
<feature type="transmembrane region" description="Helical" evidence="1">
    <location>
        <begin position="58"/>
        <end position="77"/>
    </location>
</feature>
<reference evidence="2 3" key="1">
    <citation type="submission" date="2019-09" db="EMBL/GenBank/DDBJ databases">
        <title>Draft genome sequences of 48 bacterial type strains from the CCUG.</title>
        <authorList>
            <person name="Tunovic T."/>
            <person name="Pineiro-Iglesias B."/>
            <person name="Unosson C."/>
            <person name="Inganas E."/>
            <person name="Ohlen M."/>
            <person name="Cardew S."/>
            <person name="Jensie-Markopoulos S."/>
            <person name="Salva-Serra F."/>
            <person name="Jaen-Luchoro D."/>
            <person name="Karlsson R."/>
            <person name="Svensson-Stadler L."/>
            <person name="Chun J."/>
            <person name="Moore E."/>
        </authorList>
    </citation>
    <scope>NUCLEOTIDE SEQUENCE [LARGE SCALE GENOMIC DNA]</scope>
    <source>
        <strain evidence="2 3">CCUG 48643</strain>
    </source>
</reference>
<evidence type="ECO:0000313" key="3">
    <source>
        <dbReference type="Proteomes" id="UP000423756"/>
    </source>
</evidence>
<dbReference type="AlphaFoldDB" id="A0A7V7NX03"/>
<organism evidence="2 3">
    <name type="scientific">Vibrio chagasii</name>
    <dbReference type="NCBI Taxonomy" id="170679"/>
    <lineage>
        <taxon>Bacteria</taxon>
        <taxon>Pseudomonadati</taxon>
        <taxon>Pseudomonadota</taxon>
        <taxon>Gammaproteobacteria</taxon>
        <taxon>Vibrionales</taxon>
        <taxon>Vibrionaceae</taxon>
        <taxon>Vibrio</taxon>
    </lineage>
</organism>
<comment type="caution">
    <text evidence="2">The sequence shown here is derived from an EMBL/GenBank/DDBJ whole genome shotgun (WGS) entry which is preliminary data.</text>
</comment>
<dbReference type="Proteomes" id="UP000423756">
    <property type="component" value="Unassembled WGS sequence"/>
</dbReference>
<accession>A0A7V7NX03</accession>
<keyword evidence="1" id="KW-1133">Transmembrane helix</keyword>
<feature type="transmembrane region" description="Helical" evidence="1">
    <location>
        <begin position="6"/>
        <end position="37"/>
    </location>
</feature>
<dbReference type="RefSeq" id="WP_137406620.1">
    <property type="nucleotide sequence ID" value="NZ_AP025467.1"/>
</dbReference>
<evidence type="ECO:0000313" key="2">
    <source>
        <dbReference type="EMBL" id="KAB0482403.1"/>
    </source>
</evidence>
<keyword evidence="1" id="KW-0812">Transmembrane</keyword>
<dbReference type="EMBL" id="VZPX01000004">
    <property type="protein sequence ID" value="KAB0482403.1"/>
    <property type="molecule type" value="Genomic_DNA"/>
</dbReference>
<sequence length="160" mass="18471">MLVLIFFQYISLLLMPFSSGLSLILPTISFLVIYFVLYKDFRNLDSMVKGHLIGQMMVGVTTVVSVIALTLTFGITQEMKQLTEVDKEASSLVIMILGFCVFLRYYYFVSINFLLFRKRLPYEKALPIPITKRKYDQIKEVLSRKSLEDSNIVFKKEGKA</sequence>
<keyword evidence="1" id="KW-0472">Membrane</keyword>
<dbReference type="GeneID" id="77344637"/>
<gene>
    <name evidence="2" type="ORF">F7Q91_03070</name>
</gene>
<feature type="transmembrane region" description="Helical" evidence="1">
    <location>
        <begin position="89"/>
        <end position="109"/>
    </location>
</feature>